<evidence type="ECO:0000256" key="15">
    <source>
        <dbReference type="SAM" id="MobiDB-lite"/>
    </source>
</evidence>
<dbReference type="Pfam" id="PF01764">
    <property type="entry name" value="Lipase_3"/>
    <property type="match status" value="1"/>
</dbReference>
<dbReference type="Proteomes" id="UP001530400">
    <property type="component" value="Unassembled WGS sequence"/>
</dbReference>
<evidence type="ECO:0000256" key="12">
    <source>
        <dbReference type="ARBA" id="ARBA00023136"/>
    </source>
</evidence>
<dbReference type="EMBL" id="JALLPJ020001390">
    <property type="protein sequence ID" value="KAL3766130.1"/>
    <property type="molecule type" value="Genomic_DNA"/>
</dbReference>
<gene>
    <name evidence="17" type="ORF">ACHAWO_008521</name>
</gene>
<evidence type="ECO:0000313" key="17">
    <source>
        <dbReference type="EMBL" id="KAL3766130.1"/>
    </source>
</evidence>
<protein>
    <recommendedName>
        <fullName evidence="14">sn-1-specific diacylglycerol lipase</fullName>
        <ecNumber evidence="14">3.1.1.116</ecNumber>
    </recommendedName>
</protein>
<dbReference type="CDD" id="cd00519">
    <property type="entry name" value="Lipase_3"/>
    <property type="match status" value="1"/>
</dbReference>
<comment type="cofactor">
    <cofactor evidence="1">
        <name>Ca(2+)</name>
        <dbReference type="ChEBI" id="CHEBI:29108"/>
    </cofactor>
</comment>
<dbReference type="InterPro" id="IPR029058">
    <property type="entry name" value="AB_hydrolase_fold"/>
</dbReference>
<keyword evidence="3" id="KW-1003">Cell membrane</keyword>
<dbReference type="GO" id="GO:0046872">
    <property type="term" value="F:metal ion binding"/>
    <property type="evidence" value="ECO:0007669"/>
    <property type="project" value="UniProtKB-KW"/>
</dbReference>
<comment type="catalytic activity">
    <reaction evidence="13">
        <text>a 1,2-diacyl-sn-glycerol + H2O = a 2-acylglycerol + a fatty acid + H(+)</text>
        <dbReference type="Rhea" id="RHEA:33275"/>
        <dbReference type="ChEBI" id="CHEBI:15377"/>
        <dbReference type="ChEBI" id="CHEBI:15378"/>
        <dbReference type="ChEBI" id="CHEBI:17389"/>
        <dbReference type="ChEBI" id="CHEBI:17815"/>
        <dbReference type="ChEBI" id="CHEBI:28868"/>
        <dbReference type="EC" id="3.1.1.116"/>
    </reaction>
    <physiologicalReaction direction="left-to-right" evidence="13">
        <dbReference type="Rhea" id="RHEA:33276"/>
    </physiologicalReaction>
</comment>
<dbReference type="InterPro" id="IPR002921">
    <property type="entry name" value="Fungal_lipase-type"/>
</dbReference>
<dbReference type="GO" id="GO:0016787">
    <property type="term" value="F:hydrolase activity"/>
    <property type="evidence" value="ECO:0007669"/>
    <property type="project" value="UniProtKB-KW"/>
</dbReference>
<evidence type="ECO:0000256" key="7">
    <source>
        <dbReference type="ARBA" id="ARBA00022801"/>
    </source>
</evidence>
<name>A0ABD3MQ46_9STRA</name>
<reference evidence="17 18" key="1">
    <citation type="submission" date="2024-10" db="EMBL/GenBank/DDBJ databases">
        <title>Updated reference genomes for cyclostephanoid diatoms.</title>
        <authorList>
            <person name="Roberts W.R."/>
            <person name="Alverson A.J."/>
        </authorList>
    </citation>
    <scope>NUCLEOTIDE SEQUENCE [LARGE SCALE GENOMIC DNA]</scope>
    <source>
        <strain evidence="17 18">AJA010-31</strain>
    </source>
</reference>
<keyword evidence="7" id="KW-0378">Hydrolase</keyword>
<comment type="subcellular location">
    <subcellularLocation>
        <location evidence="2">Cell membrane</location>
        <topology evidence="2">Multi-pass membrane protein</topology>
    </subcellularLocation>
</comment>
<keyword evidence="18" id="KW-1185">Reference proteome</keyword>
<keyword evidence="5" id="KW-0812">Transmembrane</keyword>
<dbReference type="Gene3D" id="3.40.50.1820">
    <property type="entry name" value="alpha/beta hydrolase"/>
    <property type="match status" value="1"/>
</dbReference>
<evidence type="ECO:0000256" key="5">
    <source>
        <dbReference type="ARBA" id="ARBA00022692"/>
    </source>
</evidence>
<evidence type="ECO:0000259" key="16">
    <source>
        <dbReference type="Pfam" id="PF01764"/>
    </source>
</evidence>
<evidence type="ECO:0000256" key="6">
    <source>
        <dbReference type="ARBA" id="ARBA00022723"/>
    </source>
</evidence>
<feature type="compositionally biased region" description="Pro residues" evidence="15">
    <location>
        <begin position="1"/>
        <end position="11"/>
    </location>
</feature>
<dbReference type="PANTHER" id="PTHR45792">
    <property type="entry name" value="DIACYLGLYCEROL LIPASE HOMOLOG-RELATED"/>
    <property type="match status" value="1"/>
</dbReference>
<keyword evidence="8" id="KW-0106">Calcium</keyword>
<evidence type="ECO:0000256" key="4">
    <source>
        <dbReference type="ARBA" id="ARBA00022553"/>
    </source>
</evidence>
<evidence type="ECO:0000256" key="1">
    <source>
        <dbReference type="ARBA" id="ARBA00001913"/>
    </source>
</evidence>
<dbReference type="GO" id="GO:0005886">
    <property type="term" value="C:plasma membrane"/>
    <property type="evidence" value="ECO:0007669"/>
    <property type="project" value="UniProtKB-SubCell"/>
</dbReference>
<keyword evidence="6" id="KW-0479">Metal-binding</keyword>
<keyword evidence="10" id="KW-1133">Transmembrane helix</keyword>
<evidence type="ECO:0000256" key="10">
    <source>
        <dbReference type="ARBA" id="ARBA00022989"/>
    </source>
</evidence>
<dbReference type="EC" id="3.1.1.116" evidence="14"/>
<dbReference type="SUPFAM" id="SSF53474">
    <property type="entry name" value="alpha/beta-Hydrolases"/>
    <property type="match status" value="1"/>
</dbReference>
<evidence type="ECO:0000256" key="14">
    <source>
        <dbReference type="ARBA" id="ARBA00026104"/>
    </source>
</evidence>
<proteinExistence type="predicted"/>
<feature type="compositionally biased region" description="Polar residues" evidence="15">
    <location>
        <begin position="15"/>
        <end position="30"/>
    </location>
</feature>
<keyword evidence="12" id="KW-0472">Membrane</keyword>
<dbReference type="AlphaFoldDB" id="A0ABD3MQ46"/>
<dbReference type="InterPro" id="IPR052214">
    <property type="entry name" value="DAG_Lipase-Related"/>
</dbReference>
<organism evidence="17 18">
    <name type="scientific">Cyclotella atomus</name>
    <dbReference type="NCBI Taxonomy" id="382360"/>
    <lineage>
        <taxon>Eukaryota</taxon>
        <taxon>Sar</taxon>
        <taxon>Stramenopiles</taxon>
        <taxon>Ochrophyta</taxon>
        <taxon>Bacillariophyta</taxon>
        <taxon>Coscinodiscophyceae</taxon>
        <taxon>Thalassiosirophycidae</taxon>
        <taxon>Stephanodiscales</taxon>
        <taxon>Stephanodiscaceae</taxon>
        <taxon>Cyclotella</taxon>
    </lineage>
</organism>
<accession>A0ABD3MQ46</accession>
<keyword evidence="9" id="KW-0442">Lipid degradation</keyword>
<dbReference type="GO" id="GO:0016042">
    <property type="term" value="P:lipid catabolic process"/>
    <property type="evidence" value="ECO:0007669"/>
    <property type="project" value="UniProtKB-KW"/>
</dbReference>
<sequence length="590" mass="65596">MTDPEPNPPNPSNSFRSIESNHTKSPSPLRETLTQARSNLWRGNPFLFSFLFDPLRDFLFDPLLALWSVLLPPLLVDSPNVDMLLSKLLRPLLFLLIRIVYCYTPKDKDVTSPSSLLSQSNEAVRQMRNNNGTSMPKYSPPSDLRSAALGGISFMISAVGDVIGVLTNPKKMKKWADALQQMKAYLNATGIGDELEEGIMKPLLRGRLFDNLKMLNDVQEQTDVDRHIKAKFDGTKGTDISGEIKDGHRFMRWATAAYGTEMIKSAVDVDVSADQLQTLQQAIALHCGIEMEDLRYVYSKDDGDKHVLHHFVAVDHKSKSVVLALRGTLSLSGAIIDVQGMAKNFCFCLAHQGMAEMADDVWDVAGEQINALFQEEKLKDYGFIITGHSLGAGVSCLLNIKCHVDQLVGKRRVQCFGFAPPPTFYPCRADATGDGNPDPPALVFEAINNCIAYIHDNDAVPFLSISSVRRLAALLDAVDNVSEHMWFYDRWKMFHEFKPVPQEIFDSVAKATACENKEVDGECRMIIPAKSVIWMKQNVLSKEFEAYACDASAVANNTVFMSQDMFSDHLPEIYEDALDALLGQLESASG</sequence>
<evidence type="ECO:0000256" key="11">
    <source>
        <dbReference type="ARBA" id="ARBA00023098"/>
    </source>
</evidence>
<evidence type="ECO:0000256" key="13">
    <source>
        <dbReference type="ARBA" id="ARBA00024531"/>
    </source>
</evidence>
<keyword evidence="11" id="KW-0443">Lipid metabolism</keyword>
<evidence type="ECO:0000256" key="2">
    <source>
        <dbReference type="ARBA" id="ARBA00004651"/>
    </source>
</evidence>
<comment type="caution">
    <text evidence="17">The sequence shown here is derived from an EMBL/GenBank/DDBJ whole genome shotgun (WGS) entry which is preliminary data.</text>
</comment>
<dbReference type="PANTHER" id="PTHR45792:SF8">
    <property type="entry name" value="DIACYLGLYCEROL LIPASE-ALPHA"/>
    <property type="match status" value="1"/>
</dbReference>
<keyword evidence="4" id="KW-0597">Phosphoprotein</keyword>
<evidence type="ECO:0000256" key="8">
    <source>
        <dbReference type="ARBA" id="ARBA00022837"/>
    </source>
</evidence>
<evidence type="ECO:0000256" key="3">
    <source>
        <dbReference type="ARBA" id="ARBA00022475"/>
    </source>
</evidence>
<evidence type="ECO:0000313" key="18">
    <source>
        <dbReference type="Proteomes" id="UP001530400"/>
    </source>
</evidence>
<feature type="domain" description="Fungal lipase-type" evidence="16">
    <location>
        <begin position="322"/>
        <end position="464"/>
    </location>
</feature>
<feature type="region of interest" description="Disordered" evidence="15">
    <location>
        <begin position="1"/>
        <end position="30"/>
    </location>
</feature>
<evidence type="ECO:0000256" key="9">
    <source>
        <dbReference type="ARBA" id="ARBA00022963"/>
    </source>
</evidence>